<evidence type="ECO:0000313" key="1">
    <source>
        <dbReference type="EMBL" id="OAG27042.1"/>
    </source>
</evidence>
<evidence type="ECO:0000313" key="2">
    <source>
        <dbReference type="Proteomes" id="UP000076964"/>
    </source>
</evidence>
<comment type="caution">
    <text evidence="1">The sequence shown here is derived from an EMBL/GenBank/DDBJ whole genome shotgun (WGS) entry which is preliminary data.</text>
</comment>
<name>A0A177E741_9BACT</name>
<dbReference type="OrthoDB" id="9799489at2"/>
<reference evidence="1 2" key="1">
    <citation type="submission" date="2016-02" db="EMBL/GenBank/DDBJ databases">
        <title>Draft genome sequence of Thermodesulfatator sp. S606.</title>
        <authorList>
            <person name="Lai Q."/>
            <person name="Cao J."/>
            <person name="Dupont S."/>
            <person name="Shao Z."/>
            <person name="Jebbar M."/>
            <person name="Alain K."/>
        </authorList>
    </citation>
    <scope>NUCLEOTIDE SEQUENCE [LARGE SCALE GENOMIC DNA]</scope>
    <source>
        <strain evidence="1 2">S606</strain>
    </source>
</reference>
<accession>A0A177E741</accession>
<proteinExistence type="predicted"/>
<dbReference type="Proteomes" id="UP000076964">
    <property type="component" value="Unassembled WGS sequence"/>
</dbReference>
<keyword evidence="2" id="KW-1185">Reference proteome</keyword>
<sequence length="79" mass="9214">MKARAKISQSTDPKVTLTIRIPLKEKIALVEEAKRRNITVTELIRKSLQETLGLSKKLSQWPKPRPLGIKEFRREDLYE</sequence>
<dbReference type="STRING" id="1795632.TH606_09180"/>
<dbReference type="AlphaFoldDB" id="A0A177E741"/>
<gene>
    <name evidence="1" type="ORF">TH606_09180</name>
</gene>
<dbReference type="RefSeq" id="WP_068543162.1">
    <property type="nucleotide sequence ID" value="NZ_LSFI01000044.1"/>
</dbReference>
<protein>
    <submittedName>
        <fullName evidence="1">Uncharacterized protein</fullName>
    </submittedName>
</protein>
<dbReference type="EMBL" id="LSFI01000044">
    <property type="protein sequence ID" value="OAG27042.1"/>
    <property type="molecule type" value="Genomic_DNA"/>
</dbReference>
<organism evidence="1 2">
    <name type="scientific">Thermodesulfatator autotrophicus</name>
    <dbReference type="NCBI Taxonomy" id="1795632"/>
    <lineage>
        <taxon>Bacteria</taxon>
        <taxon>Pseudomonadati</taxon>
        <taxon>Thermodesulfobacteriota</taxon>
        <taxon>Thermodesulfobacteria</taxon>
        <taxon>Thermodesulfobacteriales</taxon>
        <taxon>Thermodesulfatatoraceae</taxon>
        <taxon>Thermodesulfatator</taxon>
    </lineage>
</organism>